<reference evidence="2 3" key="1">
    <citation type="submission" date="2016-10" db="EMBL/GenBank/DDBJ databases">
        <authorList>
            <person name="de Groot N.N."/>
        </authorList>
    </citation>
    <scope>NUCLEOTIDE SEQUENCE [LARGE SCALE GENOMIC DNA]</scope>
    <source>
        <strain evidence="2 3">DSM 21741</strain>
    </source>
</reference>
<dbReference type="RefSeq" id="WP_091414035.1">
    <property type="nucleotide sequence ID" value="NZ_LT629749.1"/>
</dbReference>
<keyword evidence="1" id="KW-0812">Transmembrane</keyword>
<proteinExistence type="predicted"/>
<sequence length="98" mass="10792">MSERPTGNDRYKDPLQVYAEADPQTRAVIEKELDRIDLLDQRDAQLNARGLNYGVVVTLAFLFSCVYLVATGHGVEGTVLGVMFIAALVAILAVGRRR</sequence>
<dbReference type="AlphaFoldDB" id="A0A1H1Y731"/>
<keyword evidence="1" id="KW-0472">Membrane</keyword>
<organism evidence="2 3">
    <name type="scientific">Friedmanniella luteola</name>
    <dbReference type="NCBI Taxonomy" id="546871"/>
    <lineage>
        <taxon>Bacteria</taxon>
        <taxon>Bacillati</taxon>
        <taxon>Actinomycetota</taxon>
        <taxon>Actinomycetes</taxon>
        <taxon>Propionibacteriales</taxon>
        <taxon>Nocardioidaceae</taxon>
        <taxon>Friedmanniella</taxon>
    </lineage>
</organism>
<keyword evidence="3" id="KW-1185">Reference proteome</keyword>
<accession>A0A1H1Y731</accession>
<protein>
    <recommendedName>
        <fullName evidence="4">DUF2335 domain-containing protein</fullName>
    </recommendedName>
</protein>
<evidence type="ECO:0000256" key="1">
    <source>
        <dbReference type="SAM" id="Phobius"/>
    </source>
</evidence>
<evidence type="ECO:0000313" key="2">
    <source>
        <dbReference type="EMBL" id="SDT17318.1"/>
    </source>
</evidence>
<feature type="transmembrane region" description="Helical" evidence="1">
    <location>
        <begin position="51"/>
        <end position="71"/>
    </location>
</feature>
<evidence type="ECO:0008006" key="4">
    <source>
        <dbReference type="Google" id="ProtNLM"/>
    </source>
</evidence>
<dbReference type="Proteomes" id="UP000199092">
    <property type="component" value="Chromosome I"/>
</dbReference>
<evidence type="ECO:0000313" key="3">
    <source>
        <dbReference type="Proteomes" id="UP000199092"/>
    </source>
</evidence>
<dbReference type="STRING" id="546871.SAMN04488543_3209"/>
<keyword evidence="1" id="KW-1133">Transmembrane helix</keyword>
<feature type="transmembrane region" description="Helical" evidence="1">
    <location>
        <begin position="77"/>
        <end position="95"/>
    </location>
</feature>
<dbReference type="EMBL" id="LT629749">
    <property type="protein sequence ID" value="SDT17318.1"/>
    <property type="molecule type" value="Genomic_DNA"/>
</dbReference>
<name>A0A1H1Y731_9ACTN</name>
<gene>
    <name evidence="2" type="ORF">SAMN04488543_3209</name>
</gene>